<reference evidence="2 3" key="1">
    <citation type="submission" date="2019-08" db="EMBL/GenBank/DDBJ databases">
        <title>Deep-cultivation of Planctomycetes and their phenomic and genomic characterization uncovers novel biology.</title>
        <authorList>
            <person name="Wiegand S."/>
            <person name="Jogler M."/>
            <person name="Boedeker C."/>
            <person name="Pinto D."/>
            <person name="Vollmers J."/>
            <person name="Rivas-Marin E."/>
            <person name="Kohn T."/>
            <person name="Peeters S.H."/>
            <person name="Heuer A."/>
            <person name="Rast P."/>
            <person name="Oberbeckmann S."/>
            <person name="Bunk B."/>
            <person name="Jeske O."/>
            <person name="Meyerdierks A."/>
            <person name="Storesund J.E."/>
            <person name="Kallscheuer N."/>
            <person name="Luecker S."/>
            <person name="Lage O.M."/>
            <person name="Pohl T."/>
            <person name="Merkel B.J."/>
            <person name="Hornburger P."/>
            <person name="Mueller R.-W."/>
            <person name="Bruemmer F."/>
            <person name="Labrenz M."/>
            <person name="Spormann A.M."/>
            <person name="Op den Camp H."/>
            <person name="Overmann J."/>
            <person name="Amann R."/>
            <person name="Jetten M.S.M."/>
            <person name="Mascher T."/>
            <person name="Medema M.H."/>
            <person name="Devos D.P."/>
            <person name="Kaster A.-K."/>
            <person name="Ovreas L."/>
            <person name="Rohde M."/>
            <person name="Galperin M.Y."/>
            <person name="Jogler C."/>
        </authorList>
    </citation>
    <scope>NUCLEOTIDE SEQUENCE [LARGE SCALE GENOMIC DNA]</scope>
    <source>
        <strain evidence="2 3">OJF2</strain>
    </source>
</reference>
<dbReference type="Proteomes" id="UP000324233">
    <property type="component" value="Chromosome"/>
</dbReference>
<dbReference type="GO" id="GO:0016788">
    <property type="term" value="F:hydrolase activity, acting on ester bonds"/>
    <property type="evidence" value="ECO:0007669"/>
    <property type="project" value="UniProtKB-ARBA"/>
</dbReference>
<evidence type="ECO:0008006" key="4">
    <source>
        <dbReference type="Google" id="ProtNLM"/>
    </source>
</evidence>
<keyword evidence="1" id="KW-1133">Transmembrane helix</keyword>
<keyword evidence="1" id="KW-0812">Transmembrane</keyword>
<dbReference type="Gene3D" id="3.40.50.1110">
    <property type="entry name" value="SGNH hydrolase"/>
    <property type="match status" value="1"/>
</dbReference>
<evidence type="ECO:0000313" key="3">
    <source>
        <dbReference type="Proteomes" id="UP000324233"/>
    </source>
</evidence>
<keyword evidence="3" id="KW-1185">Reference proteome</keyword>
<dbReference type="SUPFAM" id="SSF52266">
    <property type="entry name" value="SGNH hydrolase"/>
    <property type="match status" value="1"/>
</dbReference>
<evidence type="ECO:0000313" key="2">
    <source>
        <dbReference type="EMBL" id="QEH36234.1"/>
    </source>
</evidence>
<accession>A0A5B9W7L5</accession>
<dbReference type="AlphaFoldDB" id="A0A5B9W7L5"/>
<organism evidence="2 3">
    <name type="scientific">Aquisphaera giovannonii</name>
    <dbReference type="NCBI Taxonomy" id="406548"/>
    <lineage>
        <taxon>Bacteria</taxon>
        <taxon>Pseudomonadati</taxon>
        <taxon>Planctomycetota</taxon>
        <taxon>Planctomycetia</taxon>
        <taxon>Isosphaerales</taxon>
        <taxon>Isosphaeraceae</taxon>
        <taxon>Aquisphaera</taxon>
    </lineage>
</organism>
<dbReference type="RefSeq" id="WP_210420154.1">
    <property type="nucleotide sequence ID" value="NZ_CP042997.1"/>
</dbReference>
<dbReference type="EMBL" id="CP042997">
    <property type="protein sequence ID" value="QEH36234.1"/>
    <property type="molecule type" value="Genomic_DNA"/>
</dbReference>
<sequence length="604" mass="66636">MMNEPTAPLANRPFDARKVARLLVPSLAVVLVYFGWQLVPAWLALGWSSIPRGTRRAVTVGFLEGLLGAYAILSSAVLLGLPVLGLSLARPRPGVRRTKGRGGWLARLLLLDLSLLVSLIGLEVASAAWLAWLHRTPTLSAAAALEREEGLNPKLPTGLATAGAGLEGSGPRTPLKLLVLGESSGRGEPYHPWLSAGQIAGWKLEQVLGRPVEVDIWATGGTRLETVHQLLARLDYRPDAILLFSGHNEFQSRWAWDRSVSWYRDEASASAPSERAAWPHVLRASPACRLIFEAIDHQRVDATPPKVVTRELVDRPTCTDEERAEVLADFRRRAEAIAAFAERLRSLLVVFVPASNDGGYEPSRSVLPPATPAAMRVSFEGDVRRARELEHIDAAGAVAAYRRLVAAQPGFAETHFRLARLLEGAGVWDEARREYILAREADAMPLRCPDDFRNAYRDLAARHPSLVLVDCEKVFAPISPHGILDDHLYHDAQHPNLKGYAALARDLLAQLRDRHAFGWPDAAPVPTLDLEDCARHFGLDRERWATVCDRSEWFYHVTAFVRYDPAERQGKELAYEKAAERIRAGTRPEDAGITGLGVRPADHP</sequence>
<name>A0A5B9W7L5_9BACT</name>
<feature type="transmembrane region" description="Helical" evidence="1">
    <location>
        <begin position="22"/>
        <end position="47"/>
    </location>
</feature>
<keyword evidence="1" id="KW-0472">Membrane</keyword>
<dbReference type="KEGG" id="agv:OJF2_47940"/>
<proteinExistence type="predicted"/>
<feature type="transmembrane region" description="Helical" evidence="1">
    <location>
        <begin position="109"/>
        <end position="132"/>
    </location>
</feature>
<evidence type="ECO:0000256" key="1">
    <source>
        <dbReference type="SAM" id="Phobius"/>
    </source>
</evidence>
<feature type="transmembrane region" description="Helical" evidence="1">
    <location>
        <begin position="67"/>
        <end position="89"/>
    </location>
</feature>
<gene>
    <name evidence="2" type="ORF">OJF2_47940</name>
</gene>
<dbReference type="InterPro" id="IPR036514">
    <property type="entry name" value="SGNH_hydro_sf"/>
</dbReference>
<protein>
    <recommendedName>
        <fullName evidence="4">SGNH hydrolase-type esterase domain-containing protein</fullName>
    </recommendedName>
</protein>